<proteinExistence type="predicted"/>
<feature type="transmembrane region" description="Helical" evidence="2">
    <location>
        <begin position="179"/>
        <end position="199"/>
    </location>
</feature>
<dbReference type="Proteomes" id="UP001596496">
    <property type="component" value="Unassembled WGS sequence"/>
</dbReference>
<reference evidence="5" key="1">
    <citation type="journal article" date="2019" name="Int. J. Syst. Evol. Microbiol.">
        <title>The Global Catalogue of Microorganisms (GCM) 10K type strain sequencing project: providing services to taxonomists for standard genome sequencing and annotation.</title>
        <authorList>
            <consortium name="The Broad Institute Genomics Platform"/>
            <consortium name="The Broad Institute Genome Sequencing Center for Infectious Disease"/>
            <person name="Wu L."/>
            <person name="Ma J."/>
        </authorList>
    </citation>
    <scope>NUCLEOTIDE SEQUENCE [LARGE SCALE GENOMIC DNA]</scope>
    <source>
        <strain evidence="5">CECT 7649</strain>
    </source>
</reference>
<organism evidence="4 5">
    <name type="scientific">Sphaerisporangium rhizosphaerae</name>
    <dbReference type="NCBI Taxonomy" id="2269375"/>
    <lineage>
        <taxon>Bacteria</taxon>
        <taxon>Bacillati</taxon>
        <taxon>Actinomycetota</taxon>
        <taxon>Actinomycetes</taxon>
        <taxon>Streptosporangiales</taxon>
        <taxon>Streptosporangiaceae</taxon>
        <taxon>Sphaerisporangium</taxon>
    </lineage>
</organism>
<keyword evidence="2" id="KW-1133">Transmembrane helix</keyword>
<dbReference type="EMBL" id="JBHTCG010000005">
    <property type="protein sequence ID" value="MFC7382605.1"/>
    <property type="molecule type" value="Genomic_DNA"/>
</dbReference>
<dbReference type="InterPro" id="IPR018677">
    <property type="entry name" value="DUF2157"/>
</dbReference>
<evidence type="ECO:0000256" key="1">
    <source>
        <dbReference type="SAM" id="MobiDB-lite"/>
    </source>
</evidence>
<feature type="domain" description="DUF2157" evidence="3">
    <location>
        <begin position="22"/>
        <end position="154"/>
    </location>
</feature>
<gene>
    <name evidence="4" type="ORF">ACFQSB_10355</name>
</gene>
<evidence type="ECO:0000259" key="3">
    <source>
        <dbReference type="Pfam" id="PF09925"/>
    </source>
</evidence>
<keyword evidence="2" id="KW-0472">Membrane</keyword>
<name>A0ABW2P3I8_9ACTN</name>
<dbReference type="RefSeq" id="WP_380825888.1">
    <property type="nucleotide sequence ID" value="NZ_JBHTCG010000005.1"/>
</dbReference>
<evidence type="ECO:0000313" key="4">
    <source>
        <dbReference type="EMBL" id="MFC7382605.1"/>
    </source>
</evidence>
<feature type="transmembrane region" description="Helical" evidence="2">
    <location>
        <begin position="265"/>
        <end position="285"/>
    </location>
</feature>
<feature type="transmembrane region" description="Helical" evidence="2">
    <location>
        <begin position="79"/>
        <end position="100"/>
    </location>
</feature>
<protein>
    <submittedName>
        <fullName evidence="4">DUF2157 domain-containing protein</fullName>
    </submittedName>
</protein>
<evidence type="ECO:0000256" key="2">
    <source>
        <dbReference type="SAM" id="Phobius"/>
    </source>
</evidence>
<feature type="transmembrane region" description="Helical" evidence="2">
    <location>
        <begin position="131"/>
        <end position="150"/>
    </location>
</feature>
<keyword evidence="5" id="KW-1185">Reference proteome</keyword>
<sequence>MEPTRVRVPARRLAWLRGELARWQAEGVIDATAAERIAGRYVPGRRLSLERVVLLLGGGFLGVGLIWVVAANLDQLSPLARFAGITVVWLAAAVLGEALAGPAVRSAARLVAVLAAGGVVFQAAQSLQVPAYGSGLLGVWAAGALAYAYATRAAGPLLAALVLGASWYGWWAGEQTDSAGGVAVSLTAAGAAAVSLAVLHERPRTRAGATAGPDGAGGTQQGSSGAGETHDGPVRAGGVVTGGPVPAGIVRDVVAPSPWSGRFAAVWRAAGFLLALAGLFVAAFPGVSQGEMYGAPALWAGLTAAAVAAGAALVLGGAGDRREAAAAQVLGRPQDLREMLARRVLGGRGDRYEVLAALVMVVAAAGLVAWAPGDAEPAMGGFTAAQTARAVAGTLVYILAASWFAVAAARRDETHLVLLATVALVVFVTAQSFAVFQPLLSGAALFLALGVIFIVTGALVEYGRRRLMEATR</sequence>
<feature type="transmembrane region" description="Helical" evidence="2">
    <location>
        <begin position="390"/>
        <end position="409"/>
    </location>
</feature>
<feature type="transmembrane region" description="Helical" evidence="2">
    <location>
        <begin position="297"/>
        <end position="318"/>
    </location>
</feature>
<keyword evidence="2" id="KW-0812">Transmembrane</keyword>
<feature type="region of interest" description="Disordered" evidence="1">
    <location>
        <begin position="205"/>
        <end position="238"/>
    </location>
</feature>
<accession>A0ABW2P3I8</accession>
<feature type="transmembrane region" description="Helical" evidence="2">
    <location>
        <begin position="416"/>
        <end position="436"/>
    </location>
</feature>
<feature type="transmembrane region" description="Helical" evidence="2">
    <location>
        <begin position="52"/>
        <end position="73"/>
    </location>
</feature>
<feature type="transmembrane region" description="Helical" evidence="2">
    <location>
        <begin position="442"/>
        <end position="462"/>
    </location>
</feature>
<feature type="transmembrane region" description="Helical" evidence="2">
    <location>
        <begin position="352"/>
        <end position="370"/>
    </location>
</feature>
<dbReference type="Pfam" id="PF09925">
    <property type="entry name" value="DUF2157"/>
    <property type="match status" value="1"/>
</dbReference>
<feature type="transmembrane region" description="Helical" evidence="2">
    <location>
        <begin position="107"/>
        <end position="125"/>
    </location>
</feature>
<feature type="transmembrane region" description="Helical" evidence="2">
    <location>
        <begin position="157"/>
        <end position="173"/>
    </location>
</feature>
<evidence type="ECO:0000313" key="5">
    <source>
        <dbReference type="Proteomes" id="UP001596496"/>
    </source>
</evidence>
<comment type="caution">
    <text evidence="4">The sequence shown here is derived from an EMBL/GenBank/DDBJ whole genome shotgun (WGS) entry which is preliminary data.</text>
</comment>